<evidence type="ECO:0000313" key="1">
    <source>
        <dbReference type="EMBL" id="GAA0139708.1"/>
    </source>
</evidence>
<gene>
    <name evidence="1" type="ORF">LIER_01199</name>
</gene>
<comment type="caution">
    <text evidence="1">The sequence shown here is derived from an EMBL/GenBank/DDBJ whole genome shotgun (WGS) entry which is preliminary data.</text>
</comment>
<proteinExistence type="predicted"/>
<name>A0AAV3NL95_LITER</name>
<sequence>MLLRVMDNTSQVLAARLLGILKVITVTEKTMSKREEPTASLLLKNCMLKGDMEGIMGYSSPSELHDAFSHFRLKSTECAHGLFLKWKESEES</sequence>
<dbReference type="AlphaFoldDB" id="A0AAV3NL95"/>
<accession>A0AAV3NL95</accession>
<organism evidence="1 2">
    <name type="scientific">Lithospermum erythrorhizon</name>
    <name type="common">Purple gromwell</name>
    <name type="synonym">Lithospermum officinale var. erythrorhizon</name>
    <dbReference type="NCBI Taxonomy" id="34254"/>
    <lineage>
        <taxon>Eukaryota</taxon>
        <taxon>Viridiplantae</taxon>
        <taxon>Streptophyta</taxon>
        <taxon>Embryophyta</taxon>
        <taxon>Tracheophyta</taxon>
        <taxon>Spermatophyta</taxon>
        <taxon>Magnoliopsida</taxon>
        <taxon>eudicotyledons</taxon>
        <taxon>Gunneridae</taxon>
        <taxon>Pentapetalae</taxon>
        <taxon>asterids</taxon>
        <taxon>lamiids</taxon>
        <taxon>Boraginales</taxon>
        <taxon>Boraginaceae</taxon>
        <taxon>Boraginoideae</taxon>
        <taxon>Lithospermeae</taxon>
        <taxon>Lithospermum</taxon>
    </lineage>
</organism>
<reference evidence="1 2" key="1">
    <citation type="submission" date="2024-01" db="EMBL/GenBank/DDBJ databases">
        <title>The complete chloroplast genome sequence of Lithospermum erythrorhizon: insights into the phylogenetic relationship among Boraginaceae species and the maternal lineages of purple gromwells.</title>
        <authorList>
            <person name="Okada T."/>
            <person name="Watanabe K."/>
        </authorList>
    </citation>
    <scope>NUCLEOTIDE SEQUENCE [LARGE SCALE GENOMIC DNA]</scope>
</reference>
<dbReference type="EMBL" id="BAABME010000112">
    <property type="protein sequence ID" value="GAA0139708.1"/>
    <property type="molecule type" value="Genomic_DNA"/>
</dbReference>
<keyword evidence="2" id="KW-1185">Reference proteome</keyword>
<protein>
    <submittedName>
        <fullName evidence="1">Uncharacterized protein</fullName>
    </submittedName>
</protein>
<dbReference type="Proteomes" id="UP001454036">
    <property type="component" value="Unassembled WGS sequence"/>
</dbReference>
<evidence type="ECO:0000313" key="2">
    <source>
        <dbReference type="Proteomes" id="UP001454036"/>
    </source>
</evidence>